<keyword evidence="3" id="KW-1185">Reference proteome</keyword>
<accession>A0A016WNU2</accession>
<dbReference type="GO" id="GO:0015074">
    <property type="term" value="P:DNA integration"/>
    <property type="evidence" value="ECO:0007669"/>
    <property type="project" value="InterPro"/>
</dbReference>
<dbReference type="EMBL" id="JARK01000173">
    <property type="protein sequence ID" value="EYC41330.1"/>
    <property type="molecule type" value="Genomic_DNA"/>
</dbReference>
<dbReference type="PANTHER" id="PTHR47331">
    <property type="entry name" value="PHD-TYPE DOMAIN-CONTAINING PROTEIN"/>
    <property type="match status" value="1"/>
</dbReference>
<sequence>MTALVRMHRAQHMREIEGGSNTKLNQKKDHQGITRCYGRLGNITLTEDAKNSAFIVPNTSLARLIIQEAHGSLHCATAHTMCNVRQEFWIPRLREQVKRMIRKCLPCQRFNNLPYRYPPTKDLPERRVVQGRPFLHVGLGYSGPWKLREDNEETSKAYGCIFTCTTTRLMHLELVRNNSTTAFLNAVRRLIARKGVPKTITCDNAPTFLLGKEILTETAQAFEVDEEVKRYVSDQAIEWRNITPYAPWQGGFFERLIQSIKRSLQKAIGHRTLDVETLTTLLTEVEASLNSPPLTYQESDFKGGLGIRPIDFVQKDIQVTYPLETQPRGQEGIYSIFHQKKNCNSRQEDGRRRR</sequence>
<dbReference type="SUPFAM" id="SSF53098">
    <property type="entry name" value="Ribonuclease H-like"/>
    <property type="match status" value="1"/>
</dbReference>
<dbReference type="PROSITE" id="PS50994">
    <property type="entry name" value="INTEGRASE"/>
    <property type="match status" value="1"/>
</dbReference>
<name>A0A016WNU2_9BILA</name>
<reference evidence="3" key="1">
    <citation type="journal article" date="2015" name="Nat. Genet.">
        <title>The genome and transcriptome of the zoonotic hookworm Ancylostoma ceylanicum identify infection-specific gene families.</title>
        <authorList>
            <person name="Schwarz E.M."/>
            <person name="Hu Y."/>
            <person name="Antoshechkin I."/>
            <person name="Miller M.M."/>
            <person name="Sternberg P.W."/>
            <person name="Aroian R.V."/>
        </authorList>
    </citation>
    <scope>NUCLEOTIDE SEQUENCE</scope>
    <source>
        <strain evidence="3">HY135</strain>
    </source>
</reference>
<dbReference type="Gene3D" id="1.10.340.70">
    <property type="match status" value="1"/>
</dbReference>
<feature type="domain" description="Integrase catalytic" evidence="1">
    <location>
        <begin position="129"/>
        <end position="317"/>
    </location>
</feature>
<dbReference type="Pfam" id="PF17921">
    <property type="entry name" value="Integrase_H2C2"/>
    <property type="match status" value="1"/>
</dbReference>
<dbReference type="GO" id="GO:0003676">
    <property type="term" value="F:nucleic acid binding"/>
    <property type="evidence" value="ECO:0007669"/>
    <property type="project" value="InterPro"/>
</dbReference>
<comment type="caution">
    <text evidence="2">The sequence shown here is derived from an EMBL/GenBank/DDBJ whole genome shotgun (WGS) entry which is preliminary data.</text>
</comment>
<proteinExistence type="predicted"/>
<protein>
    <recommendedName>
        <fullName evidence="1">Integrase catalytic domain-containing protein</fullName>
    </recommendedName>
</protein>
<dbReference type="OrthoDB" id="5866088at2759"/>
<dbReference type="InterPro" id="IPR036397">
    <property type="entry name" value="RNaseH_sf"/>
</dbReference>
<organism evidence="2 3">
    <name type="scientific">Ancylostoma ceylanicum</name>
    <dbReference type="NCBI Taxonomy" id="53326"/>
    <lineage>
        <taxon>Eukaryota</taxon>
        <taxon>Metazoa</taxon>
        <taxon>Ecdysozoa</taxon>
        <taxon>Nematoda</taxon>
        <taxon>Chromadorea</taxon>
        <taxon>Rhabditida</taxon>
        <taxon>Rhabditina</taxon>
        <taxon>Rhabditomorpha</taxon>
        <taxon>Strongyloidea</taxon>
        <taxon>Ancylostomatidae</taxon>
        <taxon>Ancylostomatinae</taxon>
        <taxon>Ancylostoma</taxon>
    </lineage>
</organism>
<dbReference type="Proteomes" id="UP000024635">
    <property type="component" value="Unassembled WGS sequence"/>
</dbReference>
<evidence type="ECO:0000313" key="2">
    <source>
        <dbReference type="EMBL" id="EYC41330.1"/>
    </source>
</evidence>
<dbReference type="STRING" id="53326.A0A016WNU2"/>
<dbReference type="InterPro" id="IPR041588">
    <property type="entry name" value="Integrase_H2C2"/>
</dbReference>
<dbReference type="InterPro" id="IPR001584">
    <property type="entry name" value="Integrase_cat-core"/>
</dbReference>
<dbReference type="AlphaFoldDB" id="A0A016WNU2"/>
<dbReference type="Gene3D" id="3.30.420.10">
    <property type="entry name" value="Ribonuclease H-like superfamily/Ribonuclease H"/>
    <property type="match status" value="1"/>
</dbReference>
<evidence type="ECO:0000259" key="1">
    <source>
        <dbReference type="PROSITE" id="PS50994"/>
    </source>
</evidence>
<gene>
    <name evidence="2" type="primary">Acey_s0573.g160</name>
    <name evidence="2" type="ORF">Y032_0573g160</name>
</gene>
<evidence type="ECO:0000313" key="3">
    <source>
        <dbReference type="Proteomes" id="UP000024635"/>
    </source>
</evidence>
<dbReference type="InterPro" id="IPR012337">
    <property type="entry name" value="RNaseH-like_sf"/>
</dbReference>